<gene>
    <name evidence="3" type="ORF">POL72_41125</name>
</gene>
<feature type="signal peptide" evidence="2">
    <location>
        <begin position="1"/>
        <end position="24"/>
    </location>
</feature>
<keyword evidence="2" id="KW-0732">Signal</keyword>
<keyword evidence="4" id="KW-1185">Reference proteome</keyword>
<proteinExistence type="predicted"/>
<feature type="region of interest" description="Disordered" evidence="1">
    <location>
        <begin position="30"/>
        <end position="71"/>
    </location>
</feature>
<comment type="caution">
    <text evidence="3">The sequence shown here is derived from an EMBL/GenBank/DDBJ whole genome shotgun (WGS) entry which is preliminary data.</text>
</comment>
<name>A0ABT5CCM8_9BACT</name>
<feature type="chain" id="PRO_5046901713" description="Secreted protein" evidence="2">
    <location>
        <begin position="25"/>
        <end position="304"/>
    </location>
</feature>
<evidence type="ECO:0000313" key="3">
    <source>
        <dbReference type="EMBL" id="MDC0684197.1"/>
    </source>
</evidence>
<protein>
    <recommendedName>
        <fullName evidence="5">Secreted protein</fullName>
    </recommendedName>
</protein>
<dbReference type="Proteomes" id="UP001217485">
    <property type="component" value="Unassembled WGS sequence"/>
</dbReference>
<evidence type="ECO:0000313" key="4">
    <source>
        <dbReference type="Proteomes" id="UP001217485"/>
    </source>
</evidence>
<dbReference type="EMBL" id="JAQNDK010000005">
    <property type="protein sequence ID" value="MDC0684197.1"/>
    <property type="molecule type" value="Genomic_DNA"/>
</dbReference>
<feature type="compositionally biased region" description="Low complexity" evidence="1">
    <location>
        <begin position="46"/>
        <end position="71"/>
    </location>
</feature>
<organism evidence="3 4">
    <name type="scientific">Sorangium atrum</name>
    <dbReference type="NCBI Taxonomy" id="2995308"/>
    <lineage>
        <taxon>Bacteria</taxon>
        <taxon>Pseudomonadati</taxon>
        <taxon>Myxococcota</taxon>
        <taxon>Polyangia</taxon>
        <taxon>Polyangiales</taxon>
        <taxon>Polyangiaceae</taxon>
        <taxon>Sorangium</taxon>
    </lineage>
</organism>
<sequence length="304" mass="31526">MIRSSRAATAAMTSLFLLPLGACVAESGARPPAAATAPSPGPEPAAPATSPAPAATSPATAATAPATAAPGPAAPAAVDLDALYSEAIFKSAVVTPAAARKLVPLKPDANGTYTVTTWAGCRGDGGPNKCGAYVAQQPVNVKWDVWVTSNGELQNKCKTWTGDVVLQIHQVLGMSAPQPPLPADTMERQFVTFSGVPAASIFRPCTDARVDTDSCNGTKLPEKQPAPAPADYYRWFTNQAMSSWQVPEKGQTPTGFPWTRLGYSYNWAPGADIYGASEYVISGSAKGVKLTVAAVQTAKDFCKP</sequence>
<dbReference type="RefSeq" id="WP_272102321.1">
    <property type="nucleotide sequence ID" value="NZ_JAQNDK010000005.1"/>
</dbReference>
<accession>A0ABT5CCM8</accession>
<evidence type="ECO:0000256" key="2">
    <source>
        <dbReference type="SAM" id="SignalP"/>
    </source>
</evidence>
<reference evidence="3 4" key="1">
    <citation type="submission" date="2023-01" db="EMBL/GenBank/DDBJ databases">
        <title>Minimal conservation of predation-associated metabolite biosynthetic gene clusters underscores biosynthetic potential of Myxococcota including descriptions for ten novel species: Archangium lansinium sp. nov., Myxococcus landrumus sp. nov., Nannocystis bai.</title>
        <authorList>
            <person name="Ahearne A."/>
            <person name="Stevens C."/>
            <person name="Dowd S."/>
        </authorList>
    </citation>
    <scope>NUCLEOTIDE SEQUENCE [LARGE SCALE GENOMIC DNA]</scope>
    <source>
        <strain evidence="3 4">WIWO2</strain>
    </source>
</reference>
<evidence type="ECO:0008006" key="5">
    <source>
        <dbReference type="Google" id="ProtNLM"/>
    </source>
</evidence>
<evidence type="ECO:0000256" key="1">
    <source>
        <dbReference type="SAM" id="MobiDB-lite"/>
    </source>
</evidence>